<organism evidence="1 2">
    <name type="scientific">Pseudoalteromonas luteoviolacea</name>
    <dbReference type="NCBI Taxonomy" id="43657"/>
    <lineage>
        <taxon>Bacteria</taxon>
        <taxon>Pseudomonadati</taxon>
        <taxon>Pseudomonadota</taxon>
        <taxon>Gammaproteobacteria</taxon>
        <taxon>Alteromonadales</taxon>
        <taxon>Pseudoalteromonadaceae</taxon>
        <taxon>Pseudoalteromonas</taxon>
    </lineage>
</organism>
<comment type="caution">
    <text evidence="1">The sequence shown here is derived from an EMBL/GenBank/DDBJ whole genome shotgun (WGS) entry which is preliminary data.</text>
</comment>
<gene>
    <name evidence="1" type="ORF">A7985_11480</name>
</gene>
<accession>A0A1C0TQL8</accession>
<reference evidence="2" key="1">
    <citation type="submission" date="2016-07" db="EMBL/GenBank/DDBJ databases">
        <authorList>
            <person name="Florea S."/>
            <person name="Webb J.S."/>
            <person name="Jaromczyk J."/>
            <person name="Schardl C.L."/>
        </authorList>
    </citation>
    <scope>NUCLEOTIDE SEQUENCE [LARGE SCALE GENOMIC DNA]</scope>
    <source>
        <strain evidence="2">IPB1</strain>
    </source>
</reference>
<dbReference type="RefSeq" id="WP_065790609.1">
    <property type="nucleotide sequence ID" value="NZ_MAUJ01000003.1"/>
</dbReference>
<sequence>MSNFIKVEGVVLSHVELPESFVIYKNKSLAELDFSEPEFERYGGRSISNHGGGARAANYGDYQVKGVGLTPLAGEMEGSNYNHGTVPLSEALVEAVYSEVLKNVLPVGVADFHGVICTGAKTAFEFDETREGQLEKTHGALFIREKSVRPAHYLRATTFKVKPEYAQVLESDLQRIRHVIKSLADDCGSAEGFLEIVAGFLQGCAEQFGFARVAGITHGAMTPSNILMDGRWIDLVTPTFVDRGRNYRVANLTFYQEPSIALEVSQELCDTYAKFNHVTFDTSILHDYYTSSLDMSVDYHLPYILGLDREAIESVELSDEAYELLFKFKKALNKESRVYFTGSLGNESSHTFKTPLASIIRTALQNESSTECALYKSAYAQFAHNKCVTFKGFVLICFIKAMKRDLLTALYFRTHVENNVACVLEDVAAEPVQNLIDAYNQSAMWVFDDEFGTKEVIYQSACASFCIIFDGVSLKVRTVGEGKYGSDHLLDGAGITCPFFNAHRDIFLRYFNVVNTLSEGVLYEQHT</sequence>
<evidence type="ECO:0000313" key="1">
    <source>
        <dbReference type="EMBL" id="OCQ21241.1"/>
    </source>
</evidence>
<proteinExistence type="predicted"/>
<dbReference type="Proteomes" id="UP000093366">
    <property type="component" value="Unassembled WGS sequence"/>
</dbReference>
<evidence type="ECO:0000313" key="2">
    <source>
        <dbReference type="Proteomes" id="UP000093366"/>
    </source>
</evidence>
<name>A0A1C0TQL8_9GAMM</name>
<evidence type="ECO:0008006" key="3">
    <source>
        <dbReference type="Google" id="ProtNLM"/>
    </source>
</evidence>
<protein>
    <recommendedName>
        <fullName evidence="3">MchC protein</fullName>
    </recommendedName>
</protein>
<dbReference type="OrthoDB" id="8482295at2"/>
<dbReference type="EMBL" id="MAUJ01000003">
    <property type="protein sequence ID" value="OCQ21241.1"/>
    <property type="molecule type" value="Genomic_DNA"/>
</dbReference>
<dbReference type="AlphaFoldDB" id="A0A1C0TQL8"/>